<accession>A0A1B2AC66</accession>
<dbReference type="FunFam" id="3.20.20.70:FF:000118">
    <property type="entry name" value="Alpha-galactosidase"/>
    <property type="match status" value="1"/>
</dbReference>
<reference evidence="6 7" key="1">
    <citation type="submission" date="2016-07" db="EMBL/GenBank/DDBJ databases">
        <title>Complete genome sequence of Altererythrobacter dongtanensis KCTC 22672, a type strain with esterase isolated from tidal flat.</title>
        <authorList>
            <person name="Cheng H."/>
            <person name="Wu Y.-H."/>
            <person name="Zhou P."/>
            <person name="Huo Y.-Y."/>
            <person name="Wang C.-S."/>
            <person name="Xu X.-W."/>
        </authorList>
    </citation>
    <scope>NUCLEOTIDE SEQUENCE [LARGE SCALE GENOMIC DNA]</scope>
    <source>
        <strain evidence="6 7">KCTC 22672</strain>
    </source>
</reference>
<dbReference type="AlphaFoldDB" id="A0A1B2AC66"/>
<organism evidence="6 7">
    <name type="scientific">Tsuneonella dongtanensis</name>
    <dbReference type="NCBI Taxonomy" id="692370"/>
    <lineage>
        <taxon>Bacteria</taxon>
        <taxon>Pseudomonadati</taxon>
        <taxon>Pseudomonadota</taxon>
        <taxon>Alphaproteobacteria</taxon>
        <taxon>Sphingomonadales</taxon>
        <taxon>Erythrobacteraceae</taxon>
        <taxon>Tsuneonella</taxon>
    </lineage>
</organism>
<proteinExistence type="predicted"/>
<dbReference type="CDD" id="cd14791">
    <property type="entry name" value="GH36"/>
    <property type="match status" value="1"/>
</dbReference>
<keyword evidence="7" id="KW-1185">Reference proteome</keyword>
<dbReference type="OrthoDB" id="9758822at2"/>
<dbReference type="EC" id="3.2.1.22" evidence="2"/>
<dbReference type="InterPro" id="IPR050985">
    <property type="entry name" value="Alpha-glycosidase_related"/>
</dbReference>
<dbReference type="InterPro" id="IPR002252">
    <property type="entry name" value="Glyco_hydro_36"/>
</dbReference>
<dbReference type="KEGG" id="ado:A6F68_01126"/>
<dbReference type="Pfam" id="PF16875">
    <property type="entry name" value="Glyco_hydro_36N"/>
    <property type="match status" value="1"/>
</dbReference>
<dbReference type="STRING" id="692370.A6F68_01126"/>
<dbReference type="GO" id="GO:0004557">
    <property type="term" value="F:alpha-galactosidase activity"/>
    <property type="evidence" value="ECO:0007669"/>
    <property type="project" value="UniProtKB-EC"/>
</dbReference>
<evidence type="ECO:0000256" key="3">
    <source>
        <dbReference type="ARBA" id="ARBA00022801"/>
    </source>
</evidence>
<dbReference type="InterPro" id="IPR038417">
    <property type="entry name" value="Alpga-gal_N_sf"/>
</dbReference>
<evidence type="ECO:0000313" key="7">
    <source>
        <dbReference type="Proteomes" id="UP000092932"/>
    </source>
</evidence>
<dbReference type="InterPro" id="IPR000111">
    <property type="entry name" value="Glyco_hydro_27/36_CS"/>
</dbReference>
<dbReference type="PANTHER" id="PTHR43053:SF3">
    <property type="entry name" value="ALPHA-GALACTOSIDASE C-RELATED"/>
    <property type="match status" value="1"/>
</dbReference>
<feature type="domain" description="Glycosyl hydrolase family 36 N-terminal" evidence="5">
    <location>
        <begin position="25"/>
        <end position="235"/>
    </location>
</feature>
<evidence type="ECO:0000256" key="2">
    <source>
        <dbReference type="ARBA" id="ARBA00012755"/>
    </source>
</evidence>
<dbReference type="RefSeq" id="WP_067677219.1">
    <property type="nucleotide sequence ID" value="NZ_CP016591.1"/>
</dbReference>
<dbReference type="InterPro" id="IPR031704">
    <property type="entry name" value="Glyco_hydro_36_N"/>
</dbReference>
<dbReference type="InterPro" id="IPR017853">
    <property type="entry name" value="GH"/>
</dbReference>
<sequence>MTADLLALHTDEASLVLERDPERGLLWRHLGARVDAGELPPLAQTRGRATFSLDRDVSLAKVPPAGLGWFGPPMLEVRDPSGEALIFAPSTFDVSRDARRIVARAQDPVAGLDHELEIEIVAGGCFRFTASITNHGAAPVALERIASLQVPLPASAREIVSWRGRHNAELVECSEAMPQHRWERLSRRGISGHGGPPGVYVLDGDCSWHSGLAFALQLAWSGDSAIAIERDDEGYWTLGAEAVLAPGEIVIGVGETHRSPPAFLAISPRGRNGAMQQQHSAVRAMVQWPDGAMRPRPVHLNSWEACYFNHDAARIRRLTKAGADIGIERFVLDDGWFKGRRNDTSGLGDWEPDPAIYPDGLAPLAREVETMGMEFGLWVEPEMISPDSDLYRAHSDWALASPRRPQPTARNQLVVDMRRAEARDHLFERLDCILSQAPVSYLKWDHNRDHAPGGGAGQTLGTYDLLERLRKAHPAVEIEGCAGGGGRSDAGLAPYVHRYWTSDNIDAVARVSIQRGFQAFLPPEMMGSHVGASPAHVTGRSQSMAFRAAVACMGHFGVELDPDTLEDKDRAELARWIAFYKAWRHILHGNRTDLGEGPDSLRWQAQGTDVHKLLFCIRTDPAQDRRPQPLKLPFAASTSRWRVRLLEVAEPRGHVFPMAELFTRMQREPVEFTGSWLASAGLPIPTQRAESVAIFQLEAAG</sequence>
<keyword evidence="3 6" id="KW-0378">Hydrolase</keyword>
<gene>
    <name evidence="6" type="primary">rafA</name>
    <name evidence="6" type="ORF">A6F68_01126</name>
</gene>
<evidence type="ECO:0000259" key="5">
    <source>
        <dbReference type="Pfam" id="PF16875"/>
    </source>
</evidence>
<dbReference type="PANTHER" id="PTHR43053">
    <property type="entry name" value="GLYCOSIDASE FAMILY 31"/>
    <property type="match status" value="1"/>
</dbReference>
<dbReference type="SUPFAM" id="SSF51445">
    <property type="entry name" value="(Trans)glycosidases"/>
    <property type="match status" value="1"/>
</dbReference>
<evidence type="ECO:0000256" key="4">
    <source>
        <dbReference type="ARBA" id="ARBA00023295"/>
    </source>
</evidence>
<dbReference type="EMBL" id="CP016591">
    <property type="protein sequence ID" value="ANY19645.1"/>
    <property type="molecule type" value="Genomic_DNA"/>
</dbReference>
<dbReference type="Gene3D" id="3.20.20.70">
    <property type="entry name" value="Aldolase class I"/>
    <property type="match status" value="1"/>
</dbReference>
<protein>
    <recommendedName>
        <fullName evidence="2">alpha-galactosidase</fullName>
        <ecNumber evidence="2">3.2.1.22</ecNumber>
    </recommendedName>
</protein>
<keyword evidence="4 6" id="KW-0326">Glycosidase</keyword>
<dbReference type="PROSITE" id="PS00512">
    <property type="entry name" value="ALPHA_GALACTOSIDASE"/>
    <property type="match status" value="1"/>
</dbReference>
<evidence type="ECO:0000313" key="6">
    <source>
        <dbReference type="EMBL" id="ANY19645.1"/>
    </source>
</evidence>
<dbReference type="GO" id="GO:0016052">
    <property type="term" value="P:carbohydrate catabolic process"/>
    <property type="evidence" value="ECO:0007669"/>
    <property type="project" value="InterPro"/>
</dbReference>
<dbReference type="PRINTS" id="PR00743">
    <property type="entry name" value="GLHYDRLASE36"/>
</dbReference>
<dbReference type="InterPro" id="IPR013785">
    <property type="entry name" value="Aldolase_TIM"/>
</dbReference>
<dbReference type="PATRIC" id="fig|692370.5.peg.1143"/>
<dbReference type="Pfam" id="PF02065">
    <property type="entry name" value="Melibiase"/>
    <property type="match status" value="1"/>
</dbReference>
<dbReference type="Gene3D" id="2.70.98.60">
    <property type="entry name" value="alpha-galactosidase from lactobacil brevis"/>
    <property type="match status" value="1"/>
</dbReference>
<dbReference type="Proteomes" id="UP000092932">
    <property type="component" value="Chromosome"/>
</dbReference>
<comment type="catalytic activity">
    <reaction evidence="1">
        <text>Hydrolysis of terminal, non-reducing alpha-D-galactose residues in alpha-D-galactosides, including galactose oligosaccharides, galactomannans and galactolipids.</text>
        <dbReference type="EC" id="3.2.1.22"/>
    </reaction>
</comment>
<evidence type="ECO:0000256" key="1">
    <source>
        <dbReference type="ARBA" id="ARBA00001255"/>
    </source>
</evidence>
<name>A0A1B2AC66_9SPHN</name>